<sequence length="129" mass="14503">MPCRYCGGEIGADGSCLSCGESERSGVRVLSKEEKIVYDGLTVEEAEDTRSGAEDIWYGQQGERRGFHRKVVYGTPLRFYRSSWLSRFVGSLLLSVILLLLFVIVFPLALILAAVGIVVWIVLEFLRRR</sequence>
<name>A0ABV3X1G4_9FIRM</name>
<dbReference type="RefSeq" id="WP_368845772.1">
    <property type="nucleotide sequence ID" value="NZ_CP194411.1"/>
</dbReference>
<gene>
    <name evidence="2" type="ORF">QCO44_00015</name>
</gene>
<evidence type="ECO:0000313" key="2">
    <source>
        <dbReference type="EMBL" id="MEX5284034.1"/>
    </source>
</evidence>
<keyword evidence="3" id="KW-1185">Reference proteome</keyword>
<evidence type="ECO:0000256" key="1">
    <source>
        <dbReference type="SAM" id="Phobius"/>
    </source>
</evidence>
<keyword evidence="1" id="KW-0812">Transmembrane</keyword>
<proteinExistence type="predicted"/>
<accession>A0ABV3X1G4</accession>
<organism evidence="2 3">
    <name type="scientific">Selenomonas sputigena</name>
    <dbReference type="NCBI Taxonomy" id="69823"/>
    <lineage>
        <taxon>Bacteria</taxon>
        <taxon>Bacillati</taxon>
        <taxon>Bacillota</taxon>
        <taxon>Negativicutes</taxon>
        <taxon>Selenomonadales</taxon>
        <taxon>Selenomonadaceae</taxon>
        <taxon>Selenomonas</taxon>
    </lineage>
</organism>
<dbReference type="Proteomes" id="UP001559623">
    <property type="component" value="Unassembled WGS sequence"/>
</dbReference>
<comment type="caution">
    <text evidence="2">The sequence shown here is derived from an EMBL/GenBank/DDBJ whole genome shotgun (WGS) entry which is preliminary data.</text>
</comment>
<evidence type="ECO:0000313" key="3">
    <source>
        <dbReference type="Proteomes" id="UP001559623"/>
    </source>
</evidence>
<keyword evidence="1" id="KW-1133">Transmembrane helix</keyword>
<keyword evidence="1" id="KW-0472">Membrane</keyword>
<protein>
    <submittedName>
        <fullName evidence="2">Uncharacterized protein</fullName>
    </submittedName>
</protein>
<reference evidence="2 3" key="1">
    <citation type="submission" date="2023-04" db="EMBL/GenBank/DDBJ databases">
        <title>Genome Sequence of Selenomonas sputigena ATCC 33150.</title>
        <authorList>
            <person name="Miller D.P."/>
            <person name="Anvari S."/>
            <person name="Polson S.W."/>
            <person name="Macdonald M."/>
            <person name="Mcdowell J.V."/>
        </authorList>
    </citation>
    <scope>NUCLEOTIDE SEQUENCE [LARGE SCALE GENOMIC DNA]</scope>
    <source>
        <strain evidence="2 3">ATCC 33150</strain>
    </source>
</reference>
<dbReference type="EMBL" id="JARVLH010000001">
    <property type="protein sequence ID" value="MEX5284034.1"/>
    <property type="molecule type" value="Genomic_DNA"/>
</dbReference>
<feature type="transmembrane region" description="Helical" evidence="1">
    <location>
        <begin position="92"/>
        <end position="123"/>
    </location>
</feature>